<evidence type="ECO:0000256" key="7">
    <source>
        <dbReference type="SAM" id="MobiDB-lite"/>
    </source>
</evidence>
<feature type="compositionally biased region" description="Low complexity" evidence="7">
    <location>
        <begin position="1"/>
        <end position="20"/>
    </location>
</feature>
<keyword evidence="5" id="KW-0406">Ion transport</keyword>
<dbReference type="CDD" id="cd00038">
    <property type="entry name" value="CAP_ED"/>
    <property type="match status" value="1"/>
</dbReference>
<dbReference type="EMBL" id="CAUYUJ010018281">
    <property type="protein sequence ID" value="CAK0882271.1"/>
    <property type="molecule type" value="Genomic_DNA"/>
</dbReference>
<dbReference type="Pfam" id="PF00520">
    <property type="entry name" value="Ion_trans"/>
    <property type="match status" value="1"/>
</dbReference>
<dbReference type="InterPro" id="IPR000595">
    <property type="entry name" value="cNMP-bd_dom"/>
</dbReference>
<dbReference type="PROSITE" id="PS50042">
    <property type="entry name" value="CNMP_BINDING_3"/>
    <property type="match status" value="1"/>
</dbReference>
<feature type="transmembrane region" description="Helical" evidence="8">
    <location>
        <begin position="257"/>
        <end position="278"/>
    </location>
</feature>
<dbReference type="InterPro" id="IPR018490">
    <property type="entry name" value="cNMP-bd_dom_sf"/>
</dbReference>
<dbReference type="InterPro" id="IPR050818">
    <property type="entry name" value="KCNH_animal-type"/>
</dbReference>
<dbReference type="Gene3D" id="2.60.120.10">
    <property type="entry name" value="Jelly Rolls"/>
    <property type="match status" value="1"/>
</dbReference>
<evidence type="ECO:0000256" key="8">
    <source>
        <dbReference type="SAM" id="Phobius"/>
    </source>
</evidence>
<proteinExistence type="predicted"/>
<dbReference type="Gene3D" id="1.10.287.630">
    <property type="entry name" value="Helix hairpin bin"/>
    <property type="match status" value="1"/>
</dbReference>
<dbReference type="SUPFAM" id="SSF51206">
    <property type="entry name" value="cAMP-binding domain-like"/>
    <property type="match status" value="1"/>
</dbReference>
<keyword evidence="11" id="KW-1185">Reference proteome</keyword>
<feature type="transmembrane region" description="Helical" evidence="8">
    <location>
        <begin position="213"/>
        <end position="236"/>
    </location>
</feature>
<feature type="domain" description="Cyclic nucleotide-binding" evidence="9">
    <location>
        <begin position="515"/>
        <end position="550"/>
    </location>
</feature>
<protein>
    <recommendedName>
        <fullName evidence="9">Cyclic nucleotide-binding domain-containing protein</fullName>
    </recommendedName>
</protein>
<sequence length="686" mass="76888">MPAASAVRPAALAEPAQELPSHSGPLPLAAQAEPPGRGGAFDDLLGQLAALHRQEVQAVLRELQASAALVQRLRSGHGEDASVLLPCCVPSEEPAPESLQEGFGKFVLSDAWRGPGEEEEAVLLSRTMSSLTMSMDRASLSLIGLPSVPNGLGSVSETARDNHKRCAWGSFVPASPGSPARMVWDFLGAVLIFYDLLKLPMETFHPPETAFSIGMDWCILCFWTLNVFASLTIGYVDRRGVVVLSMRRIALRYIRTWLAIDLLVLVPDWTSTIVAAVVTRNNAGEDSDMFRLLRVLRLVRMVRLLRLLKLRKILMTINDMIDSESVSVIANIVKMMFMLLVVNHITCCMWYAVSVNQSGEQTWIKVHKFEHAHWTYKYATAFHWSIHMLLNLAERVFTVVVVVLALVGFSYIVGSITGSLGQLRNMNAEESMLFWDLKRYLARNKVPRPLSMRIQKYLENAWQAQSKKSGQNFKLKNMLSEQLLSELKFEMAVPQLRIHPLLDRLIDKSKVTANRLANVAMGHKLLAAGDYLFHHGEAATHMFIVVDGKLIYARLDSYGGVHKELVEKAEDWIAEPVLWTRRWVHCGLLKAIEDCDNLAIDSKKFAEQVKLNPEALEFVSEYAQNFIEWLNNEDPNDLSDISQGENLSELLAGFIPSMESVECDNPSGENVRARFFFALAKTDMLR</sequence>
<keyword evidence="4 8" id="KW-1133">Transmembrane helix</keyword>
<feature type="region of interest" description="Disordered" evidence="7">
    <location>
        <begin position="1"/>
        <end position="37"/>
    </location>
</feature>
<reference evidence="10" key="1">
    <citation type="submission" date="2023-10" db="EMBL/GenBank/DDBJ databases">
        <authorList>
            <person name="Chen Y."/>
            <person name="Shah S."/>
            <person name="Dougan E. K."/>
            <person name="Thang M."/>
            <person name="Chan C."/>
        </authorList>
    </citation>
    <scope>NUCLEOTIDE SEQUENCE [LARGE SCALE GENOMIC DNA]</scope>
</reference>
<dbReference type="SUPFAM" id="SSF81324">
    <property type="entry name" value="Voltage-gated potassium channels"/>
    <property type="match status" value="1"/>
</dbReference>
<feature type="transmembrane region" description="Helical" evidence="8">
    <location>
        <begin position="396"/>
        <end position="416"/>
    </location>
</feature>
<dbReference type="Gene3D" id="1.10.287.70">
    <property type="match status" value="1"/>
</dbReference>
<keyword evidence="3 8" id="KW-0812">Transmembrane</keyword>
<evidence type="ECO:0000256" key="5">
    <source>
        <dbReference type="ARBA" id="ARBA00023065"/>
    </source>
</evidence>
<evidence type="ECO:0000256" key="2">
    <source>
        <dbReference type="ARBA" id="ARBA00022448"/>
    </source>
</evidence>
<keyword evidence="2" id="KW-0813">Transport</keyword>
<comment type="caution">
    <text evidence="10">The sequence shown here is derived from an EMBL/GenBank/DDBJ whole genome shotgun (WGS) entry which is preliminary data.</text>
</comment>
<gene>
    <name evidence="10" type="ORF">PCOR1329_LOCUS64841</name>
</gene>
<dbReference type="PANTHER" id="PTHR10217">
    <property type="entry name" value="VOLTAGE AND LIGAND GATED POTASSIUM CHANNEL"/>
    <property type="match status" value="1"/>
</dbReference>
<evidence type="ECO:0000313" key="10">
    <source>
        <dbReference type="EMBL" id="CAK0882271.1"/>
    </source>
</evidence>
<keyword evidence="6 8" id="KW-0472">Membrane</keyword>
<organism evidence="10 11">
    <name type="scientific">Prorocentrum cordatum</name>
    <dbReference type="NCBI Taxonomy" id="2364126"/>
    <lineage>
        <taxon>Eukaryota</taxon>
        <taxon>Sar</taxon>
        <taxon>Alveolata</taxon>
        <taxon>Dinophyceae</taxon>
        <taxon>Prorocentrales</taxon>
        <taxon>Prorocentraceae</taxon>
        <taxon>Prorocentrum</taxon>
    </lineage>
</organism>
<dbReference type="PANTHER" id="PTHR10217:SF435">
    <property type="entry name" value="POTASSIUM VOLTAGE-GATED CHANNEL PROTEIN EAG"/>
    <property type="match status" value="1"/>
</dbReference>
<evidence type="ECO:0000256" key="4">
    <source>
        <dbReference type="ARBA" id="ARBA00022989"/>
    </source>
</evidence>
<dbReference type="InterPro" id="IPR005821">
    <property type="entry name" value="Ion_trans_dom"/>
</dbReference>
<dbReference type="Proteomes" id="UP001189429">
    <property type="component" value="Unassembled WGS sequence"/>
</dbReference>
<evidence type="ECO:0000259" key="9">
    <source>
        <dbReference type="PROSITE" id="PS50042"/>
    </source>
</evidence>
<feature type="transmembrane region" description="Helical" evidence="8">
    <location>
        <begin position="328"/>
        <end position="353"/>
    </location>
</feature>
<name>A0ABN9W7W1_9DINO</name>
<evidence type="ECO:0000313" key="11">
    <source>
        <dbReference type="Proteomes" id="UP001189429"/>
    </source>
</evidence>
<evidence type="ECO:0000256" key="3">
    <source>
        <dbReference type="ARBA" id="ARBA00022692"/>
    </source>
</evidence>
<accession>A0ABN9W7W1</accession>
<evidence type="ECO:0000256" key="1">
    <source>
        <dbReference type="ARBA" id="ARBA00004141"/>
    </source>
</evidence>
<comment type="subcellular location">
    <subcellularLocation>
        <location evidence="1">Membrane</location>
        <topology evidence="1">Multi-pass membrane protein</topology>
    </subcellularLocation>
</comment>
<dbReference type="InterPro" id="IPR014710">
    <property type="entry name" value="RmlC-like_jellyroll"/>
</dbReference>
<evidence type="ECO:0000256" key="6">
    <source>
        <dbReference type="ARBA" id="ARBA00023136"/>
    </source>
</evidence>